<organism evidence="2 3">
    <name type="scientific">Symbiochloris irregularis</name>
    <dbReference type="NCBI Taxonomy" id="706552"/>
    <lineage>
        <taxon>Eukaryota</taxon>
        <taxon>Viridiplantae</taxon>
        <taxon>Chlorophyta</taxon>
        <taxon>core chlorophytes</taxon>
        <taxon>Trebouxiophyceae</taxon>
        <taxon>Trebouxiales</taxon>
        <taxon>Trebouxiaceae</taxon>
        <taxon>Symbiochloris</taxon>
    </lineage>
</organism>
<feature type="region of interest" description="Disordered" evidence="1">
    <location>
        <begin position="516"/>
        <end position="539"/>
    </location>
</feature>
<feature type="region of interest" description="Disordered" evidence="1">
    <location>
        <begin position="876"/>
        <end position="923"/>
    </location>
</feature>
<dbReference type="EMBL" id="JALJOQ010000029">
    <property type="protein sequence ID" value="KAK9807986.1"/>
    <property type="molecule type" value="Genomic_DNA"/>
</dbReference>
<dbReference type="InterPro" id="IPR036322">
    <property type="entry name" value="WD40_repeat_dom_sf"/>
</dbReference>
<dbReference type="InterPro" id="IPR053290">
    <property type="entry name" value="TSET_complex_member"/>
</dbReference>
<protein>
    <submittedName>
        <fullName evidence="2">Uncharacterized protein</fullName>
    </submittedName>
</protein>
<sequence length="1171" mass="123229">MTALDFKAFRPTLSKVKLLQFHPVQPWLAFSDTNQLVTVWNWATEQVVCEFALPAAEESALQDAHFQLLKAYSSSGIPHVGMVRGLKGHRWLVLACETKVVLKDLRSGEMQEIPRGVLDTKVPTRVAFLFVNSPSLLGGGSSANDGTTTITPIVAVGTSSGTIFLVSLSSLQVQARLTAGHKAAVTSLVVVGAKEVGAPDILVSASADGSIAVWHPSTSAVKLPDKEIAPKLTFKAHDSEIHSALLIAAPSDSPDVGHLYLMTAGEDKRVAVWDAATWKEVARAKPLAKGVCNSMACSPRAGACCGGEPSMLLVSGERPCVWGMYPTSRQLETVLLANLEQLLLPGTKKVPKIYTLACHPLQPHLVAVGANAGVGLLSFSPSQPVPAAPLPLQLPSASDLESPRAGTPFRGCEYLFASDSALWRASFRQGWREDAAGKHLTADLRSKKSVARLPRTGRAEVGVSFDGSCCSVVWPEEGEFAIFRPTPSETWEKVDGGAGIAVAWAASAPTYAVIHTPRAGDAKKHKRKPSSKGKGDEDASIPSAAALAAGAIVQVYSAPADSMHVQQVCSEVGLGGELPLALHGGAMLAVACQKSARSGQRKGRLMRLVSWGSFKAVGAGSLVEPTWMAWDPDATILALGYPDALLLCSLRPTLSVLTSLPLQGTYCGVWQRHQLFVASPSVVHCIFIALQPGTAPIFAEVIRVASIGGGVGAQSVSVGNATAALPTEGTRCAGPVALIGMREGALWLVDARGLPFIIPMSHPGMRARSMAAHGDAAGACFLAEQGLWRHHHDSFARFIAAIAPKGAERALQLSGLTLEGEAKLARVAGNLRWALQVLVAAAVGADDRAALNAYALWHSRVAPGLTVGPLDRLVAGPGRKHRSKGPVMPPLESLVPPAPPPEEEQKKEEEVVPQEVEVEEPSQARRRQLLKILIPEDGELPISDDEPEEEQEQRKPEQDATAAFEAGSESDYDEVDFGRTGRHAVVPDPGVLIDWDQLLTTQPPPAAADDPLEERPTSVPAVLPHAGKSWVLDEATALVDAALIAGDKEVVAVAARLALQAAQGAPRRRQVEVLLQCARCDLLGDVTDAVSHMDEGAAASPVGQAISLAAALADDPHAVTAALQASGLAAAAAMYTHAWRNGDSIKALATWSNGLNTAIGGAAKYSVGQPT</sequence>
<dbReference type="InterPro" id="IPR001680">
    <property type="entry name" value="WD40_rpt"/>
</dbReference>
<dbReference type="AlphaFoldDB" id="A0AAW1P6P8"/>
<comment type="caution">
    <text evidence="2">The sequence shown here is derived from an EMBL/GenBank/DDBJ whole genome shotgun (WGS) entry which is preliminary data.</text>
</comment>
<dbReference type="PANTHER" id="PTHR45521:SF2">
    <property type="entry name" value="TRANSDUCIN_WD40 REPEAT-LIKE SUPERFAMILY PROTEIN"/>
    <property type="match status" value="1"/>
</dbReference>
<keyword evidence="3" id="KW-1185">Reference proteome</keyword>
<feature type="region of interest" description="Disordered" evidence="1">
    <location>
        <begin position="936"/>
        <end position="973"/>
    </location>
</feature>
<proteinExistence type="predicted"/>
<dbReference type="Gene3D" id="2.130.10.10">
    <property type="entry name" value="YVTN repeat-like/Quinoprotein amine dehydrogenase"/>
    <property type="match status" value="1"/>
</dbReference>
<accession>A0AAW1P6P8</accession>
<dbReference type="SUPFAM" id="SSF50978">
    <property type="entry name" value="WD40 repeat-like"/>
    <property type="match status" value="1"/>
</dbReference>
<evidence type="ECO:0000256" key="1">
    <source>
        <dbReference type="SAM" id="MobiDB-lite"/>
    </source>
</evidence>
<dbReference type="Proteomes" id="UP001465755">
    <property type="component" value="Unassembled WGS sequence"/>
</dbReference>
<evidence type="ECO:0000313" key="2">
    <source>
        <dbReference type="EMBL" id="KAK9807986.1"/>
    </source>
</evidence>
<feature type="compositionally biased region" description="Acidic residues" evidence="1">
    <location>
        <begin position="936"/>
        <end position="951"/>
    </location>
</feature>
<gene>
    <name evidence="2" type="ORF">WJX73_010745</name>
</gene>
<dbReference type="PANTHER" id="PTHR45521">
    <property type="entry name" value="TSET COMPLEX MEMBER TSTF"/>
    <property type="match status" value="1"/>
</dbReference>
<dbReference type="InterPro" id="IPR015943">
    <property type="entry name" value="WD40/YVTN_repeat-like_dom_sf"/>
</dbReference>
<dbReference type="SMART" id="SM00320">
    <property type="entry name" value="WD40"/>
    <property type="match status" value="3"/>
</dbReference>
<evidence type="ECO:0000313" key="3">
    <source>
        <dbReference type="Proteomes" id="UP001465755"/>
    </source>
</evidence>
<name>A0AAW1P6P8_9CHLO</name>
<reference evidence="2 3" key="1">
    <citation type="journal article" date="2024" name="Nat. Commun.">
        <title>Phylogenomics reveals the evolutionary origins of lichenization in chlorophyte algae.</title>
        <authorList>
            <person name="Puginier C."/>
            <person name="Libourel C."/>
            <person name="Otte J."/>
            <person name="Skaloud P."/>
            <person name="Haon M."/>
            <person name="Grisel S."/>
            <person name="Petersen M."/>
            <person name="Berrin J.G."/>
            <person name="Delaux P.M."/>
            <person name="Dal Grande F."/>
            <person name="Keller J."/>
        </authorList>
    </citation>
    <scope>NUCLEOTIDE SEQUENCE [LARGE SCALE GENOMIC DNA]</scope>
    <source>
        <strain evidence="2 3">SAG 2036</strain>
    </source>
</reference>